<reference evidence="3" key="1">
    <citation type="submission" date="2022-03" db="EMBL/GenBank/DDBJ databases">
        <title>Draft genome sequence of Aduncisulcus paluster, a free-living microaerophilic Fornicata.</title>
        <authorList>
            <person name="Yuyama I."/>
            <person name="Kume K."/>
            <person name="Tamura T."/>
            <person name="Inagaki Y."/>
            <person name="Hashimoto T."/>
        </authorList>
    </citation>
    <scope>NUCLEOTIDE SEQUENCE</scope>
    <source>
        <strain evidence="3">NY0171</strain>
    </source>
</reference>
<keyword evidence="4" id="KW-1185">Reference proteome</keyword>
<comment type="caution">
    <text evidence="3">The sequence shown here is derived from an EMBL/GenBank/DDBJ whole genome shotgun (WGS) entry which is preliminary data.</text>
</comment>
<dbReference type="PANTHER" id="PTHR37984">
    <property type="entry name" value="PROTEIN CBG26694"/>
    <property type="match status" value="1"/>
</dbReference>
<proteinExistence type="predicted"/>
<dbReference type="PANTHER" id="PTHR37984:SF5">
    <property type="entry name" value="PROTEIN NYNRIN-LIKE"/>
    <property type="match status" value="1"/>
</dbReference>
<name>A0ABQ5K0B1_9EUKA</name>
<dbReference type="InterPro" id="IPR012337">
    <property type="entry name" value="RNaseH-like_sf"/>
</dbReference>
<evidence type="ECO:0008006" key="5">
    <source>
        <dbReference type="Google" id="ProtNLM"/>
    </source>
</evidence>
<accession>A0ABQ5K0B1</accession>
<dbReference type="InterPro" id="IPR050951">
    <property type="entry name" value="Retrovirus_Pol_polyprotein"/>
</dbReference>
<organism evidence="3 4">
    <name type="scientific">Aduncisulcus paluster</name>
    <dbReference type="NCBI Taxonomy" id="2918883"/>
    <lineage>
        <taxon>Eukaryota</taxon>
        <taxon>Metamonada</taxon>
        <taxon>Carpediemonas-like organisms</taxon>
        <taxon>Aduncisulcus</taxon>
    </lineage>
</organism>
<protein>
    <recommendedName>
        <fullName evidence="5">Integrase catalytic domain-containing protein</fullName>
    </recommendedName>
</protein>
<dbReference type="Gene3D" id="3.30.420.10">
    <property type="entry name" value="Ribonuclease H-like superfamily/Ribonuclease H"/>
    <property type="match status" value="1"/>
</dbReference>
<dbReference type="InterPro" id="IPR036397">
    <property type="entry name" value="RNaseH_sf"/>
</dbReference>
<dbReference type="PROSITE" id="PS50994">
    <property type="entry name" value="INTEGRASE"/>
    <property type="match status" value="1"/>
</dbReference>
<feature type="domain" description="Chromo" evidence="1">
    <location>
        <begin position="498"/>
        <end position="554"/>
    </location>
</feature>
<sequence>MSRVGHVRRILVSDARTEQIMESQKLLSERVRSKCEQEEGLFIDEADMIPLSSESRDLIQHIISDHHNAVVGHGGYATTAHNIRASGYVWPSMYKDVADFVRVCPICQKIKDKKIPKAPKLSISVEIPFHTLFVDTLTISKEEEPEKYVIAVVDAFTHWVELIPVESLEKEVACSALIPILARHGLPEVIHTDGGSQFCNYLADHLWDTLRVKHHVSIAHHPTGNGVVERVNREIKKHMRALFLEIMFENQWTRYVPIVQGILNNTLHSSIGCTPFEMLRGRQPSRVVHANHVQEMKKSEKELPEQTKEGVKEYVTDLVLKIDQLHRRAEMFQRKRTEKGEGEEPEFVIGSFVLKRRLSPEGKLYADLMGPYKVEEKISQRLYLLKSIVNETDVEETHIDEIVPFNTNPDSDIEEMRALAARDYGWVLVDEVMENKRVDGCLMLKIRWKGWSHETTTWQINETDVEETHIDEIVPFNTNPDSDIEEMRALAARDYGWVLVDEVMEHKRVDGCLMLKIRWKGWSHETTTWQSYESLKSLIKVKDYVKKKRIRKLK</sequence>
<evidence type="ECO:0000313" key="4">
    <source>
        <dbReference type="Proteomes" id="UP001057375"/>
    </source>
</evidence>
<dbReference type="Pfam" id="PF00665">
    <property type="entry name" value="rve"/>
    <property type="match status" value="1"/>
</dbReference>
<dbReference type="Pfam" id="PF17921">
    <property type="entry name" value="Integrase_H2C2"/>
    <property type="match status" value="1"/>
</dbReference>
<dbReference type="SMART" id="SM00298">
    <property type="entry name" value="CHROMO"/>
    <property type="match status" value="2"/>
</dbReference>
<dbReference type="InterPro" id="IPR016197">
    <property type="entry name" value="Chromo-like_dom_sf"/>
</dbReference>
<dbReference type="InterPro" id="IPR041588">
    <property type="entry name" value="Integrase_H2C2"/>
</dbReference>
<dbReference type="SUPFAM" id="SSF54160">
    <property type="entry name" value="Chromo domain-like"/>
    <property type="match status" value="2"/>
</dbReference>
<dbReference type="EMBL" id="BQXS01012514">
    <property type="protein sequence ID" value="GKT24293.1"/>
    <property type="molecule type" value="Genomic_DNA"/>
</dbReference>
<dbReference type="InterPro" id="IPR000953">
    <property type="entry name" value="Chromo/chromo_shadow_dom"/>
</dbReference>
<dbReference type="Gene3D" id="2.40.50.40">
    <property type="match status" value="1"/>
</dbReference>
<feature type="domain" description="Chromo" evidence="1">
    <location>
        <begin position="427"/>
        <end position="459"/>
    </location>
</feature>
<dbReference type="Proteomes" id="UP001057375">
    <property type="component" value="Unassembled WGS sequence"/>
</dbReference>
<evidence type="ECO:0000259" key="2">
    <source>
        <dbReference type="PROSITE" id="PS50994"/>
    </source>
</evidence>
<evidence type="ECO:0000259" key="1">
    <source>
        <dbReference type="PROSITE" id="PS50013"/>
    </source>
</evidence>
<dbReference type="PROSITE" id="PS50013">
    <property type="entry name" value="CHROMO_2"/>
    <property type="match status" value="2"/>
</dbReference>
<dbReference type="SUPFAM" id="SSF53098">
    <property type="entry name" value="Ribonuclease H-like"/>
    <property type="match status" value="1"/>
</dbReference>
<dbReference type="InterPro" id="IPR001584">
    <property type="entry name" value="Integrase_cat-core"/>
</dbReference>
<evidence type="ECO:0000313" key="3">
    <source>
        <dbReference type="EMBL" id="GKT24293.1"/>
    </source>
</evidence>
<gene>
    <name evidence="3" type="ORF">ADUPG1_012689</name>
</gene>
<dbReference type="Gene3D" id="1.10.340.70">
    <property type="match status" value="1"/>
</dbReference>
<feature type="domain" description="Integrase catalytic" evidence="2">
    <location>
        <begin position="124"/>
        <end position="283"/>
    </location>
</feature>